<sequence length="187" mass="20663">MRRLRSVLTILLVLLALAAGAWWAFQRFVGELALNLEPATLQQHLAERFPVRNCQLVLACVEFRAPQLSLPAGGDRLQLDTQLAVQAGGREFPGRAGLAGRLRYEQAAGAFYIDDLTVTDFALDGVPERYAALVRAHGPQAVQAALRDRPVYVIDTSTTAGALARWAVRDVRVADGRFRVSLLRWRD</sequence>
<reference evidence="1 2" key="1">
    <citation type="submission" date="2020-07" db="EMBL/GenBank/DDBJ databases">
        <authorList>
            <person name="Maaloum M."/>
        </authorList>
    </citation>
    <scope>NUCLEOTIDE SEQUENCE [LARGE SCALE GENOMIC DNA]</scope>
    <source>
        <strain evidence="1 2">GCS-AN-3</strain>
    </source>
</reference>
<accession>A0A853IXS2</accession>
<organism evidence="1 2">
    <name type="scientific">Ottowia beijingensis</name>
    <dbReference type="NCBI Taxonomy" id="1207057"/>
    <lineage>
        <taxon>Bacteria</taxon>
        <taxon>Pseudomonadati</taxon>
        <taxon>Pseudomonadota</taxon>
        <taxon>Betaproteobacteria</taxon>
        <taxon>Burkholderiales</taxon>
        <taxon>Comamonadaceae</taxon>
        <taxon>Ottowia</taxon>
    </lineage>
</organism>
<protein>
    <submittedName>
        <fullName evidence="1">DUF1439 domain-containing protein</fullName>
    </submittedName>
</protein>
<dbReference type="EMBL" id="JACCKX010000001">
    <property type="protein sequence ID" value="NZA02580.1"/>
    <property type="molecule type" value="Genomic_DNA"/>
</dbReference>
<name>A0A853IXS2_9BURK</name>
<gene>
    <name evidence="1" type="ORF">H0I39_13855</name>
</gene>
<evidence type="ECO:0000313" key="1">
    <source>
        <dbReference type="EMBL" id="NZA02580.1"/>
    </source>
</evidence>
<dbReference type="AlphaFoldDB" id="A0A853IXS2"/>
<comment type="caution">
    <text evidence="1">The sequence shown here is derived from an EMBL/GenBank/DDBJ whole genome shotgun (WGS) entry which is preliminary data.</text>
</comment>
<dbReference type="Gene3D" id="3.15.10.40">
    <property type="entry name" value="Uncharacterised protein PF07273, DUF1439"/>
    <property type="match status" value="1"/>
</dbReference>
<evidence type="ECO:0000313" key="2">
    <source>
        <dbReference type="Proteomes" id="UP000589716"/>
    </source>
</evidence>
<dbReference type="Pfam" id="PF07273">
    <property type="entry name" value="DUF1439"/>
    <property type="match status" value="1"/>
</dbReference>
<proteinExistence type="predicted"/>
<keyword evidence="2" id="KW-1185">Reference proteome</keyword>
<dbReference type="RefSeq" id="WP_180550903.1">
    <property type="nucleotide sequence ID" value="NZ_JACCKX010000001.1"/>
</dbReference>
<dbReference type="Proteomes" id="UP000589716">
    <property type="component" value="Unassembled WGS sequence"/>
</dbReference>
<dbReference type="InterPro" id="IPR010835">
    <property type="entry name" value="DUF1439"/>
</dbReference>